<sequence>MSNINTSILPVVKTEWQAQLYALQQANKNANTTVTSIQRRIDDNAALATTLKPQLEKAQLAQLAAVQKYNSFIESGSQMLKVAADAGTRLQSSKLSLLERSQLEHARDNMINLASEFITFKSQNGAKLEFLSPMDIGAKTYYSNGRIEWNNSILGQLGQLWDGTKEIAPPLKDALLKGPLTTEQNYTICANSLGEVLTGLAGKILKPIPGTPDNLWDKILDQAVGATDPAGVTCRLVYPKGMSPRELWLLGEVIQGGESEALLIKPEKFASAILMEAFSDAQIQGLWSSAQANQVIKAVTGNDWTPFLDAPDSLADFSALAPVWANPQWGIQLASAGGIESDAGNGLYLGDLGTSIYSLADGGLKARVGEDGAGLLLGNDSTDELKFGAGTSWELTGTGLKVTANNQTTTRNWLTDNVYQTDTFVGPPAPTNTTPNTAPTFSSLDFGPVSYNLFDAAQNNNASYKMWQLNQNNGLSSNAYNSFTQQSSNFVVDYSLGGTGSSGLGLQPPPSWSDPIGAFYDSQSSAFDNAASIANKTTRAMNAQGQGLSAAQLAALDTNNDGQLSTAEASGVRLWADVNEDGHLDSGELLSVNSPLKSADYNFYTRGSALTVSASADAPLVPTINVPTDRPQTLTANSPGNTVLTGPVAPVNPVYASLPVAIGFTAAALPAAPGYGGVPASNYRSLRDTDNVYLFGNGSFVAFTASQVKINNGNRTYMIGTDGADSFDSSTYANTGFFNNNLLVNFLGGGGNDEMGGSTRNDKLWGGTGNDTEYGYAGDDSVYGEEGDDVLLGQDGNDLLDGGVGNDALVGGNGDDLAWGGDGADQLEGNEGADKLLGQNGNDVMFGQVGNDSLWGGEGDDLHFVITGGQVVNLVIDNNWAVNDPNFLIAANRL</sequence>
<keyword evidence="2" id="KW-0964">Secreted</keyword>
<evidence type="ECO:0000313" key="4">
    <source>
        <dbReference type="Proteomes" id="UP000037507"/>
    </source>
</evidence>
<dbReference type="InterPro" id="IPR018247">
    <property type="entry name" value="EF_Hand_1_Ca_BS"/>
</dbReference>
<evidence type="ECO:0000256" key="1">
    <source>
        <dbReference type="ARBA" id="ARBA00004613"/>
    </source>
</evidence>
<dbReference type="PROSITE" id="PS00330">
    <property type="entry name" value="HEMOLYSIN_CALCIUM"/>
    <property type="match status" value="2"/>
</dbReference>
<dbReference type="EMBL" id="LFYT02000003">
    <property type="protein sequence ID" value="PVE43953.1"/>
    <property type="molecule type" value="Genomic_DNA"/>
</dbReference>
<dbReference type="RefSeq" id="WP_053176662.1">
    <property type="nucleotide sequence ID" value="NZ_LFYT02000003.1"/>
</dbReference>
<comment type="caution">
    <text evidence="3">The sequence shown here is derived from an EMBL/GenBank/DDBJ whole genome shotgun (WGS) entry which is preliminary data.</text>
</comment>
<dbReference type="PANTHER" id="PTHR38340">
    <property type="entry name" value="S-LAYER PROTEIN"/>
    <property type="match status" value="1"/>
</dbReference>
<dbReference type="Proteomes" id="UP000037507">
    <property type="component" value="Unassembled WGS sequence"/>
</dbReference>
<dbReference type="AlphaFoldDB" id="A0A2T7UH00"/>
<dbReference type="SUPFAM" id="SSF51120">
    <property type="entry name" value="beta-Roll"/>
    <property type="match status" value="2"/>
</dbReference>
<name>A0A2T7UH00_9BURK</name>
<keyword evidence="4" id="KW-1185">Reference proteome</keyword>
<evidence type="ECO:0000256" key="2">
    <source>
        <dbReference type="ARBA" id="ARBA00022525"/>
    </source>
</evidence>
<accession>A0A2T7UH00</accession>
<protein>
    <recommendedName>
        <fullName evidence="5">Haemolysin-type calcium binding-related domain-containing protein</fullName>
    </recommendedName>
</protein>
<comment type="subcellular location">
    <subcellularLocation>
        <location evidence="1">Secreted</location>
    </subcellularLocation>
</comment>
<dbReference type="GO" id="GO:0005576">
    <property type="term" value="C:extracellular region"/>
    <property type="evidence" value="ECO:0007669"/>
    <property type="project" value="UniProtKB-SubCell"/>
</dbReference>
<dbReference type="PRINTS" id="PR00313">
    <property type="entry name" value="CABNDNGRPT"/>
</dbReference>
<dbReference type="InterPro" id="IPR050557">
    <property type="entry name" value="RTX_toxin/Mannuronan_C5-epim"/>
</dbReference>
<reference evidence="3" key="1">
    <citation type="submission" date="2017-04" db="EMBL/GenBank/DDBJ databases">
        <title>Unexpected and diverse lifestyles within the genus Limnohabitans.</title>
        <authorList>
            <person name="Kasalicky V."/>
            <person name="Mehrshad M."/>
            <person name="Andrei S.-A."/>
            <person name="Salcher M."/>
            <person name="Kratochvilova H."/>
            <person name="Simek K."/>
            <person name="Ghai R."/>
        </authorList>
    </citation>
    <scope>NUCLEOTIDE SEQUENCE [LARGE SCALE GENOMIC DNA]</scope>
    <source>
        <strain evidence="3">II-D5</strain>
    </source>
</reference>
<dbReference type="Pfam" id="PF00353">
    <property type="entry name" value="HemolysinCabind"/>
    <property type="match status" value="3"/>
</dbReference>
<dbReference type="InterPro" id="IPR001343">
    <property type="entry name" value="Hemolysn_Ca-bd"/>
</dbReference>
<dbReference type="InterPro" id="IPR011049">
    <property type="entry name" value="Serralysin-like_metalloprot_C"/>
</dbReference>
<proteinExistence type="predicted"/>
<dbReference type="GO" id="GO:0005509">
    <property type="term" value="F:calcium ion binding"/>
    <property type="evidence" value="ECO:0007669"/>
    <property type="project" value="InterPro"/>
</dbReference>
<organism evidence="3 4">
    <name type="scientific">Limnohabitans planktonicus II-D5</name>
    <dbReference type="NCBI Taxonomy" id="1293045"/>
    <lineage>
        <taxon>Bacteria</taxon>
        <taxon>Pseudomonadati</taxon>
        <taxon>Pseudomonadota</taxon>
        <taxon>Betaproteobacteria</taxon>
        <taxon>Burkholderiales</taxon>
        <taxon>Comamonadaceae</taxon>
        <taxon>Limnohabitans</taxon>
    </lineage>
</organism>
<evidence type="ECO:0000313" key="3">
    <source>
        <dbReference type="EMBL" id="PVE43953.1"/>
    </source>
</evidence>
<dbReference type="PANTHER" id="PTHR38340:SF1">
    <property type="entry name" value="S-LAYER PROTEIN"/>
    <property type="match status" value="1"/>
</dbReference>
<gene>
    <name evidence="3" type="ORF">H663_003040</name>
</gene>
<dbReference type="InterPro" id="IPR018511">
    <property type="entry name" value="Hemolysin-typ_Ca-bd_CS"/>
</dbReference>
<evidence type="ECO:0008006" key="5">
    <source>
        <dbReference type="Google" id="ProtNLM"/>
    </source>
</evidence>
<dbReference type="Gene3D" id="2.150.10.10">
    <property type="entry name" value="Serralysin-like metalloprotease, C-terminal"/>
    <property type="match status" value="2"/>
</dbReference>
<dbReference type="PROSITE" id="PS00018">
    <property type="entry name" value="EF_HAND_1"/>
    <property type="match status" value="1"/>
</dbReference>